<gene>
    <name evidence="8" type="ORF">EDD79_10189</name>
</gene>
<dbReference type="NCBIfam" id="TIGR00377">
    <property type="entry name" value="ant_ant_sig"/>
    <property type="match status" value="1"/>
</dbReference>
<proteinExistence type="inferred from homology"/>
<dbReference type="Pfam" id="PF01740">
    <property type="entry name" value="STAS"/>
    <property type="match status" value="1"/>
</dbReference>
<dbReference type="AlphaFoldDB" id="A0A4R2TWV5"/>
<accession>A0A4R2TWV5</accession>
<evidence type="ECO:0000256" key="1">
    <source>
        <dbReference type="ARBA" id="ARBA00001976"/>
    </source>
</evidence>
<evidence type="ECO:0000259" key="7">
    <source>
        <dbReference type="PROSITE" id="PS50801"/>
    </source>
</evidence>
<comment type="function">
    <text evidence="1">In the phosphorylated form it could act as an anti-anti-sigma factor that counteracts SpoIIAB and thus releases sigma f from inhibition.</text>
</comment>
<reference evidence="8 9" key="1">
    <citation type="submission" date="2019-03" db="EMBL/GenBank/DDBJ databases">
        <title>Genomic Encyclopedia of Type Strains, Phase IV (KMG-IV): sequencing the most valuable type-strain genomes for metagenomic binning, comparative biology and taxonomic classification.</title>
        <authorList>
            <person name="Goeker M."/>
        </authorList>
    </citation>
    <scope>NUCLEOTIDE SEQUENCE [LARGE SCALE GENOMIC DNA]</scope>
    <source>
        <strain evidence="8 9">DSM 100013</strain>
    </source>
</reference>
<keyword evidence="4" id="KW-0597">Phosphoprotein</keyword>
<protein>
    <recommendedName>
        <fullName evidence="3 6">Anti-sigma F factor antagonist</fullName>
    </recommendedName>
    <alternativeName>
        <fullName evidence="6">Stage II sporulation protein</fullName>
    </alternativeName>
</protein>
<evidence type="ECO:0000256" key="5">
    <source>
        <dbReference type="ARBA" id="ARBA00022969"/>
    </source>
</evidence>
<dbReference type="SUPFAM" id="SSF52091">
    <property type="entry name" value="SpoIIaa-like"/>
    <property type="match status" value="1"/>
</dbReference>
<dbReference type="InterPro" id="IPR036513">
    <property type="entry name" value="STAS_dom_sf"/>
</dbReference>
<dbReference type="PANTHER" id="PTHR33495:SF2">
    <property type="entry name" value="ANTI-SIGMA FACTOR ANTAGONIST TM_1081-RELATED"/>
    <property type="match status" value="1"/>
</dbReference>
<dbReference type="RefSeq" id="WP_132848532.1">
    <property type="nucleotide sequence ID" value="NZ_CP058648.1"/>
</dbReference>
<dbReference type="InterPro" id="IPR002645">
    <property type="entry name" value="STAS_dom"/>
</dbReference>
<organism evidence="8 9">
    <name type="scientific">Serpentinicella alkaliphila</name>
    <dbReference type="NCBI Taxonomy" id="1734049"/>
    <lineage>
        <taxon>Bacteria</taxon>
        <taxon>Bacillati</taxon>
        <taxon>Bacillota</taxon>
        <taxon>Clostridia</taxon>
        <taxon>Peptostreptococcales</taxon>
        <taxon>Natronincolaceae</taxon>
        <taxon>Serpentinicella</taxon>
    </lineage>
</organism>
<keyword evidence="5" id="KW-0749">Sporulation</keyword>
<dbReference type="InterPro" id="IPR014237">
    <property type="entry name" value="Anti-sigma_F_ant"/>
</dbReference>
<dbReference type="OrthoDB" id="9796601at2"/>
<name>A0A4R2TWV5_9FIRM</name>
<keyword evidence="9" id="KW-1185">Reference proteome</keyword>
<feature type="domain" description="STAS" evidence="7">
    <location>
        <begin position="1"/>
        <end position="111"/>
    </location>
</feature>
<dbReference type="NCBIfam" id="TIGR02886">
    <property type="entry name" value="spore_II_AA"/>
    <property type="match status" value="1"/>
</dbReference>
<dbReference type="PROSITE" id="PS50801">
    <property type="entry name" value="STAS"/>
    <property type="match status" value="1"/>
</dbReference>
<evidence type="ECO:0000256" key="2">
    <source>
        <dbReference type="ARBA" id="ARBA00009013"/>
    </source>
</evidence>
<dbReference type="CDD" id="cd07043">
    <property type="entry name" value="STAS_anti-anti-sigma_factors"/>
    <property type="match status" value="1"/>
</dbReference>
<evidence type="ECO:0000313" key="8">
    <source>
        <dbReference type="EMBL" id="TCQ02129.1"/>
    </source>
</evidence>
<dbReference type="Gene3D" id="3.30.750.24">
    <property type="entry name" value="STAS domain"/>
    <property type="match status" value="1"/>
</dbReference>
<dbReference type="GO" id="GO:0030435">
    <property type="term" value="P:sporulation resulting in formation of a cellular spore"/>
    <property type="evidence" value="ECO:0007669"/>
    <property type="project" value="UniProtKB-KW"/>
</dbReference>
<dbReference type="GO" id="GO:0045152">
    <property type="term" value="F:antisigma factor binding"/>
    <property type="evidence" value="ECO:0007669"/>
    <property type="project" value="InterPro"/>
</dbReference>
<comment type="similarity">
    <text evidence="2 6">Belongs to the anti-sigma-factor antagonist family.</text>
</comment>
<evidence type="ECO:0000313" key="9">
    <source>
        <dbReference type="Proteomes" id="UP000295504"/>
    </source>
</evidence>
<comment type="caution">
    <text evidence="8">The sequence shown here is derived from an EMBL/GenBank/DDBJ whole genome shotgun (WGS) entry which is preliminary data.</text>
</comment>
<dbReference type="InterPro" id="IPR003658">
    <property type="entry name" value="Anti-sigma_ant"/>
</dbReference>
<dbReference type="Proteomes" id="UP000295504">
    <property type="component" value="Unassembled WGS sequence"/>
</dbReference>
<dbReference type="PANTHER" id="PTHR33495">
    <property type="entry name" value="ANTI-SIGMA FACTOR ANTAGONIST TM_1081-RELATED-RELATED"/>
    <property type="match status" value="1"/>
</dbReference>
<evidence type="ECO:0000256" key="6">
    <source>
        <dbReference type="RuleBase" id="RU003749"/>
    </source>
</evidence>
<sequence>MNLDYEIVGNTLIVKLKGELDHHVAERIRADLDDSIIKNRCKNLIFNLSDMRFMDSSGIGVIIGRYKKISQFGGKVAVVQVSDKVDKIFNLAGLYRIINKYKTQNDALNSL</sequence>
<evidence type="ECO:0000256" key="4">
    <source>
        <dbReference type="ARBA" id="ARBA00022553"/>
    </source>
</evidence>
<evidence type="ECO:0000256" key="3">
    <source>
        <dbReference type="ARBA" id="ARBA00020784"/>
    </source>
</evidence>
<dbReference type="GO" id="GO:0043856">
    <property type="term" value="F:anti-sigma factor antagonist activity"/>
    <property type="evidence" value="ECO:0007669"/>
    <property type="project" value="InterPro"/>
</dbReference>
<dbReference type="EMBL" id="SLYC01000018">
    <property type="protein sequence ID" value="TCQ02129.1"/>
    <property type="molecule type" value="Genomic_DNA"/>
</dbReference>